<dbReference type="RefSeq" id="WP_186870180.1">
    <property type="nucleotide sequence ID" value="NZ_JACOOL010000008.1"/>
</dbReference>
<dbReference type="AlphaFoldDB" id="A0A923L6N5"/>
<feature type="transmembrane region" description="Helical" evidence="1">
    <location>
        <begin position="6"/>
        <end position="25"/>
    </location>
</feature>
<feature type="transmembrane region" description="Helical" evidence="1">
    <location>
        <begin position="62"/>
        <end position="79"/>
    </location>
</feature>
<evidence type="ECO:0000313" key="2">
    <source>
        <dbReference type="EMBL" id="MBC5637468.1"/>
    </source>
</evidence>
<keyword evidence="1" id="KW-0812">Transmembrane</keyword>
<proteinExistence type="predicted"/>
<protein>
    <submittedName>
        <fullName evidence="2">YtpI family protein</fullName>
    </submittedName>
</protein>
<name>A0A923L6N5_9BACI</name>
<evidence type="ECO:0000256" key="1">
    <source>
        <dbReference type="SAM" id="Phobius"/>
    </source>
</evidence>
<keyword evidence="3" id="KW-1185">Reference proteome</keyword>
<gene>
    <name evidence="2" type="ORF">H8S33_11685</name>
</gene>
<dbReference type="Proteomes" id="UP000637359">
    <property type="component" value="Unassembled WGS sequence"/>
</dbReference>
<dbReference type="EMBL" id="JACOOL010000008">
    <property type="protein sequence ID" value="MBC5637468.1"/>
    <property type="molecule type" value="Genomic_DNA"/>
</dbReference>
<keyword evidence="1" id="KW-1133">Transmembrane helix</keyword>
<accession>A0A923L6N5</accession>
<feature type="transmembrane region" description="Helical" evidence="1">
    <location>
        <begin position="37"/>
        <end position="56"/>
    </location>
</feature>
<keyword evidence="1" id="KW-0472">Membrane</keyword>
<dbReference type="InterPro" id="IPR025618">
    <property type="entry name" value="YtpI"/>
</dbReference>
<reference evidence="2" key="1">
    <citation type="submission" date="2020-08" db="EMBL/GenBank/DDBJ databases">
        <title>Genome public.</title>
        <authorList>
            <person name="Liu C."/>
            <person name="Sun Q."/>
        </authorList>
    </citation>
    <scope>NUCLEOTIDE SEQUENCE</scope>
    <source>
        <strain evidence="2">BX22</strain>
    </source>
</reference>
<dbReference type="Pfam" id="PF14007">
    <property type="entry name" value="YtpI"/>
    <property type="match status" value="1"/>
</dbReference>
<comment type="caution">
    <text evidence="2">The sequence shown here is derived from an EMBL/GenBank/DDBJ whole genome shotgun (WGS) entry which is preliminary data.</text>
</comment>
<organism evidence="2 3">
    <name type="scientific">Ornithinibacillus hominis</name>
    <dbReference type="NCBI Taxonomy" id="2763055"/>
    <lineage>
        <taxon>Bacteria</taxon>
        <taxon>Bacillati</taxon>
        <taxon>Bacillota</taxon>
        <taxon>Bacilli</taxon>
        <taxon>Bacillales</taxon>
        <taxon>Bacillaceae</taxon>
        <taxon>Ornithinibacillus</taxon>
    </lineage>
</organism>
<evidence type="ECO:0000313" key="3">
    <source>
        <dbReference type="Proteomes" id="UP000637359"/>
    </source>
</evidence>
<sequence length="99" mass="11687">MLIIFPIVIVLSAVMYIYYKVAILKTKDGLTQRYFNAKSRICLGLFIFTFGINQYIFYQTKISLFIGILFIILGLMQLIRGIKETKHYRNEWKRLNPAD</sequence>